<dbReference type="Gene3D" id="3.40.630.10">
    <property type="entry name" value="Zn peptidases"/>
    <property type="match status" value="1"/>
</dbReference>
<feature type="domain" description="Peptidase M28" evidence="8">
    <location>
        <begin position="273"/>
        <end position="473"/>
    </location>
</feature>
<dbReference type="CDD" id="cd02130">
    <property type="entry name" value="PA_ScAPY_like"/>
    <property type="match status" value="1"/>
</dbReference>
<evidence type="ECO:0000259" key="7">
    <source>
        <dbReference type="Pfam" id="PF02225"/>
    </source>
</evidence>
<dbReference type="Pfam" id="PF04389">
    <property type="entry name" value="Peptidase_M28"/>
    <property type="match status" value="1"/>
</dbReference>
<dbReference type="EMBL" id="LT598491">
    <property type="protein sequence ID" value="SCW04434.1"/>
    <property type="molecule type" value="Genomic_DNA"/>
</dbReference>
<dbReference type="OMA" id="PNYEYEV"/>
<feature type="chain" id="PRO_5009028982" description="Peptide hydrolase" evidence="6">
    <location>
        <begin position="17"/>
        <end position="514"/>
    </location>
</feature>
<reference evidence="9 10" key="1">
    <citation type="submission" date="2016-03" db="EMBL/GenBank/DDBJ databases">
        <authorList>
            <person name="Devillers H."/>
        </authorList>
    </citation>
    <scope>NUCLEOTIDE SEQUENCE [LARGE SCALE GENOMIC DNA]</scope>
    <source>
        <strain evidence="9">CBS 6772</strain>
    </source>
</reference>
<dbReference type="OrthoDB" id="10013407at2759"/>
<dbReference type="STRING" id="4955.A0A1G4MKP3"/>
<dbReference type="InterPro" id="IPR003137">
    <property type="entry name" value="PA_domain"/>
</dbReference>
<keyword evidence="3 6" id="KW-0479">Metal-binding</keyword>
<comment type="cofactor">
    <cofactor evidence="1">
        <name>Zn(2+)</name>
        <dbReference type="ChEBI" id="CHEBI:29105"/>
    </cofactor>
</comment>
<evidence type="ECO:0000256" key="2">
    <source>
        <dbReference type="ARBA" id="ARBA00022670"/>
    </source>
</evidence>
<evidence type="ECO:0000259" key="8">
    <source>
        <dbReference type="Pfam" id="PF04389"/>
    </source>
</evidence>
<dbReference type="Pfam" id="PF02225">
    <property type="entry name" value="PA"/>
    <property type="match status" value="1"/>
</dbReference>
<dbReference type="FunFam" id="3.40.630.10:FF:000093">
    <property type="entry name" value="Peptide hydrolase"/>
    <property type="match status" value="1"/>
</dbReference>
<evidence type="ECO:0000313" key="10">
    <source>
        <dbReference type="Proteomes" id="UP000190831"/>
    </source>
</evidence>
<protein>
    <recommendedName>
        <fullName evidence="6">Peptide hydrolase</fullName>
        <ecNumber evidence="6">3.4.-.-</ecNumber>
    </recommendedName>
</protein>
<keyword evidence="10" id="KW-1185">Reference proteome</keyword>
<keyword evidence="6" id="KW-0732">Signal</keyword>
<sequence>MKLSLLVGAGAMCANAFVLPQNFLNVFTVDELPGEQALFPKPHLPYFLKHLVDPEKFPEDITIEELNATAWDLLDVAETSNNTFGHPTRVIGSPGHWNTIRYILKQFDDMRDYYDISVESFKALTGEVKSYNLTYPDGKQVSSAQPFSLSPPVETFLGKLVEIPNLGCSDADFKALEIGEDSIALIERGECPFGLKSELAGKHGFKAVVIYDNDPHSKKGVSGTLEKPKKHTVSTIGVSYADGQKLVASIERDHDFALVFSMDSYVKRIKTKNIIADTKHGDPDNIVALGAHSDSVANGPGINDDGSGTASLLTVAKHLSNYKIKNKVRFAFWSAEEEGLLGSNRYVKELSPEENYKIRLFMDYDMMASPNYQYQIYDANNVDNPRGSEELKDLYINYYVNNNLNYTLIPFDGRSDYVAFIKNGIPAGGIATGAEGVNKENGEAFDKCYHDLCDDVSNLAFDAFLTNTKLIAYSVATYAKSLEGFPERDVNETVALKNTDAPYEYKYKGGSLIA</sequence>
<dbReference type="EC" id="3.4.-.-" evidence="6"/>
<evidence type="ECO:0000256" key="4">
    <source>
        <dbReference type="ARBA" id="ARBA00022801"/>
    </source>
</evidence>
<feature type="signal peptide" evidence="6">
    <location>
        <begin position="1"/>
        <end position="16"/>
    </location>
</feature>
<evidence type="ECO:0000256" key="6">
    <source>
        <dbReference type="RuleBase" id="RU361240"/>
    </source>
</evidence>
<evidence type="ECO:0000256" key="5">
    <source>
        <dbReference type="ARBA" id="ARBA00022833"/>
    </source>
</evidence>
<dbReference type="InterPro" id="IPR045175">
    <property type="entry name" value="M28_fam"/>
</dbReference>
<dbReference type="SUPFAM" id="SSF53187">
    <property type="entry name" value="Zn-dependent exopeptidases"/>
    <property type="match status" value="1"/>
</dbReference>
<keyword evidence="2 6" id="KW-0645">Protease</keyword>
<comment type="similarity">
    <text evidence="6">Belongs to the peptidase M28 family.</text>
</comment>
<dbReference type="GO" id="GO:0008235">
    <property type="term" value="F:metalloexopeptidase activity"/>
    <property type="evidence" value="ECO:0007669"/>
    <property type="project" value="InterPro"/>
</dbReference>
<keyword evidence="5 6" id="KW-0862">Zinc</keyword>
<accession>A0A1G4MKP3</accession>
<evidence type="ECO:0000313" key="9">
    <source>
        <dbReference type="EMBL" id="SCW04434.1"/>
    </source>
</evidence>
<dbReference type="GO" id="GO:0046872">
    <property type="term" value="F:metal ion binding"/>
    <property type="evidence" value="ECO:0007669"/>
    <property type="project" value="UniProtKB-KW"/>
</dbReference>
<dbReference type="PANTHER" id="PTHR12147">
    <property type="entry name" value="METALLOPEPTIDASE M28 FAMILY MEMBER"/>
    <property type="match status" value="1"/>
</dbReference>
<gene>
    <name evidence="9" type="ORF">LAFE_0H13432G</name>
</gene>
<evidence type="ECO:0000256" key="1">
    <source>
        <dbReference type="ARBA" id="ARBA00001947"/>
    </source>
</evidence>
<dbReference type="Gene3D" id="3.50.30.30">
    <property type="match status" value="1"/>
</dbReference>
<name>A0A1G4MKP3_LACFM</name>
<dbReference type="GO" id="GO:0006508">
    <property type="term" value="P:proteolysis"/>
    <property type="evidence" value="ECO:0007669"/>
    <property type="project" value="UniProtKB-KW"/>
</dbReference>
<dbReference type="PANTHER" id="PTHR12147:SF17">
    <property type="entry name" value="AMINOPEPTIDASE Y"/>
    <property type="match status" value="1"/>
</dbReference>
<organism evidence="9 10">
    <name type="scientific">Lachancea fermentati</name>
    <name type="common">Zygosaccharomyces fermentati</name>
    <dbReference type="NCBI Taxonomy" id="4955"/>
    <lineage>
        <taxon>Eukaryota</taxon>
        <taxon>Fungi</taxon>
        <taxon>Dikarya</taxon>
        <taxon>Ascomycota</taxon>
        <taxon>Saccharomycotina</taxon>
        <taxon>Saccharomycetes</taxon>
        <taxon>Saccharomycetales</taxon>
        <taxon>Saccharomycetaceae</taxon>
        <taxon>Lachancea</taxon>
    </lineage>
</organism>
<dbReference type="AlphaFoldDB" id="A0A1G4MKP3"/>
<dbReference type="SUPFAM" id="SSF52025">
    <property type="entry name" value="PA domain"/>
    <property type="match status" value="1"/>
</dbReference>
<proteinExistence type="inferred from homology"/>
<dbReference type="InterPro" id="IPR007484">
    <property type="entry name" value="Peptidase_M28"/>
</dbReference>
<keyword evidence="4 6" id="KW-0378">Hydrolase</keyword>
<dbReference type="Proteomes" id="UP000190831">
    <property type="component" value="Chromosome H"/>
</dbReference>
<evidence type="ECO:0000256" key="3">
    <source>
        <dbReference type="ARBA" id="ARBA00022723"/>
    </source>
</evidence>
<feature type="domain" description="PA" evidence="7">
    <location>
        <begin position="158"/>
        <end position="246"/>
    </location>
</feature>
<dbReference type="InterPro" id="IPR046450">
    <property type="entry name" value="PA_dom_sf"/>
</dbReference>